<sequence length="1011" mass="110554">MPMRNSAAAAVRTTALLLALFGVMPISAKAADTTSPVTAITIVRKDGHKDGVATMTVSGSKAKLRSITRHAMQAWPVRDGQGALILVVEKKHYLLRYYDLDSGRRRNLGAVPFDYASLQETKLAGEGWAFALSGTDPATGQPLTLVGSTDAMPGVLPGEASPMFTGDTLTCSTPEGRKTIKVASLLGTNLDDIYTPPQTSAASPEYLQVFPNGTAMTVNHDGTVHKGRWHTDGTTLHIISGSINLSIPQSSIEKVTGVPAGTKFSVRLLQPLSSRVEKEGMIVHAVSIEPLVVDGSIFLPEGSAIDGTVTHANGVGWGFKHETAALTIVWNRATTPDGHTLAIDARTFEVENAQEKVNANGRVQGIRSTGTAGNSAENGVLTFAGIDPIAYIFASAAGSAVLGFAEPEILYNGGTELILEYVKPVITTQTYPFSVLPSATTTAQREHLQALVKTLPFRTRTKAGNKVSDLTNLVFIGSPEALHRAFAAAGWLPSDELNAGSTFRTLKTLSGNHTYTQAPMSVLLLDERAPIYTLSKTTNTFASRHHLRVFPTTAEWDDQTVLTASSTQDIGIAFSRKQKTFIHVIDEHIDNERSKIVNDLKFTGCVTSLDMVPRPWVPTDAYNSTGDRLLTDGQVAVVHLSSCDNPRTTPEVVPPPPNRFQRSTRNTALTIRNSLYRGNLIYQGISGSFKVRDYLRSSSELPEDYGAWRKTDASGTQYQEAGAGPRLLQRTFRPHDRLATPDVPYQPAVNHKWDPPRYELALEGGYLHFRETDLSFVDTLLVSADPADPYFELDLYDQVNDGWTAGGTVTVNSWKYFSNEFSYFRQQGKYTLGIGVYVGDPNHPDDDEDSAFDSARVGLTTRQFEYNLLAHMRPPTSRWRPYVAVGPTFQLISLSDSPLKKPAGPFKLGLSNLGLIKAAFDFGRTAPLDGGGTFQFGLQYGGGIKYRISPRVMMRADYRETWSRNPDIIRNSYENFDIDFNDGNYTSDVFVVKPTAKFFQDRFTLGVAFTF</sequence>
<feature type="signal peptide" evidence="2">
    <location>
        <begin position="1"/>
        <end position="30"/>
    </location>
</feature>
<dbReference type="Proteomes" id="UP000647241">
    <property type="component" value="Unassembled WGS sequence"/>
</dbReference>
<dbReference type="InterPro" id="IPR011250">
    <property type="entry name" value="OMP/PagP_B-barrel"/>
</dbReference>
<protein>
    <recommendedName>
        <fullName evidence="3">LssY-like C-terminal domain-containing protein</fullName>
    </recommendedName>
</protein>
<dbReference type="AlphaFoldDB" id="A0A917LZL8"/>
<dbReference type="InterPro" id="IPR025902">
    <property type="entry name" value="LssY-like-C_dom"/>
</dbReference>
<keyword evidence="2" id="KW-0732">Signal</keyword>
<dbReference type="Pfam" id="PF14067">
    <property type="entry name" value="LssY_C"/>
    <property type="match status" value="1"/>
</dbReference>
<feature type="domain" description="LssY-like C-terminal" evidence="3">
    <location>
        <begin position="455"/>
        <end position="634"/>
    </location>
</feature>
<comment type="caution">
    <text evidence="4">The sequence shown here is derived from an EMBL/GenBank/DDBJ whole genome shotgun (WGS) entry which is preliminary data.</text>
</comment>
<dbReference type="Gene3D" id="2.40.160.20">
    <property type="match status" value="1"/>
</dbReference>
<accession>A0A917LZL8</accession>
<dbReference type="RefSeq" id="WP_188552791.1">
    <property type="nucleotide sequence ID" value="NZ_BMGT01000001.1"/>
</dbReference>
<reference evidence="4" key="1">
    <citation type="journal article" date="2014" name="Int. J. Syst. Evol. Microbiol.">
        <title>Complete genome sequence of Corynebacterium casei LMG S-19264T (=DSM 44701T), isolated from a smear-ripened cheese.</title>
        <authorList>
            <consortium name="US DOE Joint Genome Institute (JGI-PGF)"/>
            <person name="Walter F."/>
            <person name="Albersmeier A."/>
            <person name="Kalinowski J."/>
            <person name="Ruckert C."/>
        </authorList>
    </citation>
    <scope>NUCLEOTIDE SEQUENCE</scope>
    <source>
        <strain evidence="4">CGMCC 1.12997</strain>
    </source>
</reference>
<dbReference type="EMBL" id="BMGT01000001">
    <property type="protein sequence ID" value="GGG68145.1"/>
    <property type="molecule type" value="Genomic_DNA"/>
</dbReference>
<dbReference type="SUPFAM" id="SSF56925">
    <property type="entry name" value="OMPA-like"/>
    <property type="match status" value="1"/>
</dbReference>
<feature type="chain" id="PRO_5038126604" description="LssY-like C-terminal domain-containing protein" evidence="2">
    <location>
        <begin position="31"/>
        <end position="1011"/>
    </location>
</feature>
<evidence type="ECO:0000259" key="3">
    <source>
        <dbReference type="Pfam" id="PF14067"/>
    </source>
</evidence>
<name>A0A917LZL8_9BACT</name>
<proteinExistence type="predicted"/>
<evidence type="ECO:0000256" key="2">
    <source>
        <dbReference type="SAM" id="SignalP"/>
    </source>
</evidence>
<reference evidence="4" key="2">
    <citation type="submission" date="2020-09" db="EMBL/GenBank/DDBJ databases">
        <authorList>
            <person name="Sun Q."/>
            <person name="Zhou Y."/>
        </authorList>
    </citation>
    <scope>NUCLEOTIDE SEQUENCE</scope>
    <source>
        <strain evidence="4">CGMCC 1.12997</strain>
    </source>
</reference>
<keyword evidence="5" id="KW-1185">Reference proteome</keyword>
<evidence type="ECO:0000256" key="1">
    <source>
        <dbReference type="SAM" id="MobiDB-lite"/>
    </source>
</evidence>
<evidence type="ECO:0000313" key="5">
    <source>
        <dbReference type="Proteomes" id="UP000647241"/>
    </source>
</evidence>
<gene>
    <name evidence="4" type="ORF">GCM10011585_07620</name>
</gene>
<organism evidence="4 5">
    <name type="scientific">Edaphobacter dinghuensis</name>
    <dbReference type="NCBI Taxonomy" id="1560005"/>
    <lineage>
        <taxon>Bacteria</taxon>
        <taxon>Pseudomonadati</taxon>
        <taxon>Acidobacteriota</taxon>
        <taxon>Terriglobia</taxon>
        <taxon>Terriglobales</taxon>
        <taxon>Acidobacteriaceae</taxon>
        <taxon>Edaphobacter</taxon>
    </lineage>
</organism>
<evidence type="ECO:0000313" key="4">
    <source>
        <dbReference type="EMBL" id="GGG68145.1"/>
    </source>
</evidence>
<feature type="region of interest" description="Disordered" evidence="1">
    <location>
        <begin position="643"/>
        <end position="662"/>
    </location>
</feature>